<comment type="caution">
    <text evidence="4">The sequence shown here is derived from an EMBL/GenBank/DDBJ whole genome shotgun (WGS) entry which is preliminary data.</text>
</comment>
<name>A0A8H6JU68_9PEZI</name>
<reference evidence="4" key="1">
    <citation type="journal article" date="2020" name="Phytopathology">
        <title>Genome Sequence Resources of Colletotrichum truncatum, C. plurivorum, C. musicola, and C. sojae: Four Species Pathogenic to Soybean (Glycine max).</title>
        <authorList>
            <person name="Rogerio F."/>
            <person name="Boufleur T.R."/>
            <person name="Ciampi-Guillardi M."/>
            <person name="Sukno S.A."/>
            <person name="Thon M.R."/>
            <person name="Massola Junior N.S."/>
            <person name="Baroncelli R."/>
        </authorList>
    </citation>
    <scope>NUCLEOTIDE SEQUENCE</scope>
    <source>
        <strain evidence="4">LFN0074</strain>
    </source>
</reference>
<dbReference type="Gene3D" id="3.20.20.70">
    <property type="entry name" value="Aldolase class I"/>
    <property type="match status" value="1"/>
</dbReference>
<gene>
    <name evidence="4" type="ORF">CMUS01_11777</name>
</gene>
<dbReference type="PIRSF" id="PIRSF001359">
    <property type="entry name" value="F_bP_aldolase_II"/>
    <property type="match status" value="1"/>
</dbReference>
<dbReference type="Pfam" id="PF01116">
    <property type="entry name" value="F_bP_aldolase"/>
    <property type="match status" value="1"/>
</dbReference>
<feature type="binding site" evidence="2">
    <location>
        <position position="228"/>
    </location>
    <ligand>
        <name>Zn(2+)</name>
        <dbReference type="ChEBI" id="CHEBI:29105"/>
        <label>1</label>
        <note>catalytic</note>
    </ligand>
</feature>
<evidence type="ECO:0000256" key="2">
    <source>
        <dbReference type="PIRSR" id="PIRSR001359-3"/>
    </source>
</evidence>
<feature type="active site" description="Proton donor" evidence="1">
    <location>
        <position position="114"/>
    </location>
</feature>
<dbReference type="PANTHER" id="PTHR30304:SF0">
    <property type="entry name" value="D-TAGATOSE-1,6-BISPHOSPHATE ALDOLASE SUBUNIT GATY-RELATED"/>
    <property type="match status" value="1"/>
</dbReference>
<dbReference type="InterPro" id="IPR050246">
    <property type="entry name" value="Class_II_FBP_aldolase"/>
</dbReference>
<dbReference type="PANTHER" id="PTHR30304">
    <property type="entry name" value="D-TAGATOSE-1,6-BISPHOSPHATE ALDOLASE"/>
    <property type="match status" value="1"/>
</dbReference>
<dbReference type="GO" id="GO:0006096">
    <property type="term" value="P:glycolytic process"/>
    <property type="evidence" value="ECO:0007669"/>
    <property type="project" value="UniProtKB-UniPathway"/>
</dbReference>
<dbReference type="Proteomes" id="UP000639643">
    <property type="component" value="Unassembled WGS sequence"/>
</dbReference>
<evidence type="ECO:0000313" key="4">
    <source>
        <dbReference type="EMBL" id="KAF6819058.1"/>
    </source>
</evidence>
<keyword evidence="2 3" id="KW-0479">Metal-binding</keyword>
<comment type="cofactor">
    <cofactor evidence="2 3">
        <name>Zn(2+)</name>
        <dbReference type="ChEBI" id="CHEBI:29105"/>
    </cofactor>
    <text evidence="2 3">Binds 2 Zn(2+) ions per subunit. One is catalytic and the other provides a structural contribution.</text>
</comment>
<accession>A0A8H6JU68</accession>
<feature type="binding site" evidence="2">
    <location>
        <position position="115"/>
    </location>
    <ligand>
        <name>Zn(2+)</name>
        <dbReference type="ChEBI" id="CHEBI:29105"/>
        <label>1</label>
        <note>catalytic</note>
    </ligand>
</feature>
<dbReference type="InterPro" id="IPR013785">
    <property type="entry name" value="Aldolase_TIM"/>
</dbReference>
<keyword evidence="5" id="KW-1185">Reference proteome</keyword>
<evidence type="ECO:0000256" key="1">
    <source>
        <dbReference type="PIRSR" id="PIRSR001359-1"/>
    </source>
</evidence>
<dbReference type="CDD" id="cd00947">
    <property type="entry name" value="TBP_aldolase_IIB"/>
    <property type="match status" value="1"/>
</dbReference>
<evidence type="ECO:0000313" key="5">
    <source>
        <dbReference type="Proteomes" id="UP000639643"/>
    </source>
</evidence>
<comment type="pathway">
    <text evidence="3">Carbohydrate degradation; glycolysis; D-glyceraldehyde 3-phosphate and glycerone phosphate from D-glucose: step 4/4.</text>
</comment>
<proteinExistence type="inferred from homology"/>
<keyword evidence="2 3" id="KW-0862">Zinc</keyword>
<dbReference type="GO" id="GO:0008270">
    <property type="term" value="F:zinc ion binding"/>
    <property type="evidence" value="ECO:0007669"/>
    <property type="project" value="UniProtKB-UniRule"/>
</dbReference>
<keyword evidence="3" id="KW-0456">Lyase</keyword>
<dbReference type="GO" id="GO:0004332">
    <property type="term" value="F:fructose-bisphosphate aldolase activity"/>
    <property type="evidence" value="ECO:0007669"/>
    <property type="project" value="UniProtKB-EC"/>
</dbReference>
<sequence length="300" mass="32999">MEKHFDVAVSLTSKALNVTQHSPPAKMTAPATWRDTNRHIQILRKAEEGKYGVIAAIASNIEHIYGLVAAAEQARSPLIIQFFPWAVTFADGLLVRAAKDAVSRATVPISIHLDHAKSEDVIKRAADSLPFDSIMVDMSHYDKEENLEKTAWLVKYCQERGIATEAEPGRIEGAEDEVDEFIATGVDALAPAFGNVHGEYGRQGPQLDFERFEKIRTQINGRFSVALHGTNGFPPDLMSKCVAAGAVKINVNKLVLDDYYTHLRSQVANVPHTALIEEGTGHVIRQTKEWMEICGSAGRA</sequence>
<protein>
    <recommendedName>
        <fullName evidence="3">Fructose-bisphosphate aldolase</fullName>
        <shortName evidence="3">FBP aldolase</shortName>
        <ecNumber evidence="3">4.1.2.13</ecNumber>
    </recommendedName>
</protein>
<feature type="binding site" evidence="2">
    <location>
        <position position="137"/>
    </location>
    <ligand>
        <name>Zn(2+)</name>
        <dbReference type="ChEBI" id="CHEBI:29105"/>
        <label>2</label>
    </ligand>
</feature>
<dbReference type="EC" id="4.1.2.13" evidence="3"/>
<comment type="function">
    <text evidence="3">Catalyzes the aldol condensation of dihydroxyacetone phosphate (DHAP or glycerone-phosphate) with glyceraldehyde 3-phosphate (G3P) to form fructose 1,6-bisphosphate (FBP) in gluconeogenesis and the reverse reaction in glycolysis.</text>
</comment>
<organism evidence="4 5">
    <name type="scientific">Colletotrichum musicola</name>
    <dbReference type="NCBI Taxonomy" id="2175873"/>
    <lineage>
        <taxon>Eukaryota</taxon>
        <taxon>Fungi</taxon>
        <taxon>Dikarya</taxon>
        <taxon>Ascomycota</taxon>
        <taxon>Pezizomycotina</taxon>
        <taxon>Sordariomycetes</taxon>
        <taxon>Hypocreomycetidae</taxon>
        <taxon>Glomerellales</taxon>
        <taxon>Glomerellaceae</taxon>
        <taxon>Colletotrichum</taxon>
        <taxon>Colletotrichum orchidearum species complex</taxon>
    </lineage>
</organism>
<dbReference type="EMBL" id="WIGM01000621">
    <property type="protein sequence ID" value="KAF6819058.1"/>
    <property type="molecule type" value="Genomic_DNA"/>
</dbReference>
<dbReference type="InterPro" id="IPR000771">
    <property type="entry name" value="FBA_II"/>
</dbReference>
<dbReference type="SUPFAM" id="SSF51569">
    <property type="entry name" value="Aldolase"/>
    <property type="match status" value="1"/>
</dbReference>
<comment type="similarity">
    <text evidence="3">Belongs to the class II fructose-bisphosphate aldolase family.</text>
</comment>
<feature type="binding site" evidence="2">
    <location>
        <position position="167"/>
    </location>
    <ligand>
        <name>Zn(2+)</name>
        <dbReference type="ChEBI" id="CHEBI:29105"/>
        <label>2</label>
    </ligand>
</feature>
<evidence type="ECO:0000256" key="3">
    <source>
        <dbReference type="RuleBase" id="RU366023"/>
    </source>
</evidence>
<feature type="binding site" evidence="2">
    <location>
        <position position="197"/>
    </location>
    <ligand>
        <name>Zn(2+)</name>
        <dbReference type="ChEBI" id="CHEBI:29105"/>
        <label>1</label>
        <note>catalytic</note>
    </ligand>
</feature>
<dbReference type="UniPathway" id="UPA00109">
    <property type="reaction ID" value="UER00183"/>
</dbReference>
<dbReference type="AlphaFoldDB" id="A0A8H6JU68"/>
<comment type="catalytic activity">
    <reaction evidence="3">
        <text>beta-D-fructose 1,6-bisphosphate = D-glyceraldehyde 3-phosphate + dihydroxyacetone phosphate</text>
        <dbReference type="Rhea" id="RHEA:14729"/>
        <dbReference type="ChEBI" id="CHEBI:32966"/>
        <dbReference type="ChEBI" id="CHEBI:57642"/>
        <dbReference type="ChEBI" id="CHEBI:59776"/>
        <dbReference type="EC" id="4.1.2.13"/>
    </reaction>
</comment>
<dbReference type="OrthoDB" id="2558351at2759"/>
<keyword evidence="3" id="KW-0324">Glycolysis</keyword>